<dbReference type="EMBL" id="JBBBZM010000007">
    <property type="protein sequence ID" value="KAL0639940.1"/>
    <property type="molecule type" value="Genomic_DNA"/>
</dbReference>
<sequence>MSYLVSSIGGQSYAQTISTGSSPASSCEAYDYPSIDPSLDASVIHPQMSTTATSIMEPQGTYRPELKRRLDRESPFSSGSDTTRVTPIPRSSTPGLARLQDNQGGSTAKRIKIDDLLSVSSSSQPLTPPSSEVASYASPSNSVEGMKTLYRSRLAPALDGFLETSWFGKRGSERILGDSQLLEVMAEIFGRLKARNGSFVEEEDPSIRRKGRHSGLLWAAVKMCYGTSIPASDNTREDEEEDSIRDEEGAEALRRIHIVEALVTGQPLERIRGSSGPAPTGGSDQSSSAMFWSYLGKVAEAKGHSAEVTKEIDMALEDCCRYVEGKDNRKILHAIAEAKHIGNRRYNACESPSVSENSRVLLEHRRRYIEAVVKTATATEFQLNRRIAARAEGQWTQAIRETTLYC</sequence>
<name>A0ABR3GVV1_9PEZI</name>
<feature type="region of interest" description="Disordered" evidence="1">
    <location>
        <begin position="119"/>
        <end position="139"/>
    </location>
</feature>
<evidence type="ECO:0000256" key="1">
    <source>
        <dbReference type="SAM" id="MobiDB-lite"/>
    </source>
</evidence>
<evidence type="ECO:0000313" key="3">
    <source>
        <dbReference type="Proteomes" id="UP001447188"/>
    </source>
</evidence>
<organism evidence="2 3">
    <name type="scientific">Discina gigas</name>
    <dbReference type="NCBI Taxonomy" id="1032678"/>
    <lineage>
        <taxon>Eukaryota</taxon>
        <taxon>Fungi</taxon>
        <taxon>Dikarya</taxon>
        <taxon>Ascomycota</taxon>
        <taxon>Pezizomycotina</taxon>
        <taxon>Pezizomycetes</taxon>
        <taxon>Pezizales</taxon>
        <taxon>Discinaceae</taxon>
        <taxon>Discina</taxon>
    </lineage>
</organism>
<protein>
    <submittedName>
        <fullName evidence="2">Uncharacterized protein</fullName>
    </submittedName>
</protein>
<feature type="compositionally biased region" description="Polar residues" evidence="1">
    <location>
        <begin position="75"/>
        <end position="106"/>
    </location>
</feature>
<feature type="region of interest" description="Disordered" evidence="1">
    <location>
        <begin position="51"/>
        <end position="107"/>
    </location>
</feature>
<accession>A0ABR3GVV1</accession>
<feature type="compositionally biased region" description="Basic and acidic residues" evidence="1">
    <location>
        <begin position="64"/>
        <end position="74"/>
    </location>
</feature>
<keyword evidence="3" id="KW-1185">Reference proteome</keyword>
<reference evidence="2 3" key="1">
    <citation type="submission" date="2024-02" db="EMBL/GenBank/DDBJ databases">
        <title>Discinaceae phylogenomics.</title>
        <authorList>
            <person name="Dirks A.C."/>
            <person name="James T.Y."/>
        </authorList>
    </citation>
    <scope>NUCLEOTIDE SEQUENCE [LARGE SCALE GENOMIC DNA]</scope>
    <source>
        <strain evidence="2 3">ACD0624</strain>
    </source>
</reference>
<gene>
    <name evidence="2" type="ORF">Q9L58_001032</name>
</gene>
<comment type="caution">
    <text evidence="2">The sequence shown here is derived from an EMBL/GenBank/DDBJ whole genome shotgun (WGS) entry which is preliminary data.</text>
</comment>
<evidence type="ECO:0000313" key="2">
    <source>
        <dbReference type="EMBL" id="KAL0639940.1"/>
    </source>
</evidence>
<proteinExistence type="predicted"/>
<dbReference type="Proteomes" id="UP001447188">
    <property type="component" value="Unassembled WGS sequence"/>
</dbReference>
<feature type="compositionally biased region" description="Low complexity" evidence="1">
    <location>
        <begin position="119"/>
        <end position="131"/>
    </location>
</feature>